<evidence type="ECO:0000313" key="3">
    <source>
        <dbReference type="Proteomes" id="UP001162640"/>
    </source>
</evidence>
<dbReference type="InterPro" id="IPR023222">
    <property type="entry name" value="PsbQ-like_dom_sf"/>
</dbReference>
<name>A0A9W6ZH51_9STRA</name>
<reference evidence="3" key="1">
    <citation type="journal article" date="2023" name="Commun. Biol.">
        <title>Genome analysis of Parmales, the sister group of diatoms, reveals the evolutionary specialization of diatoms from phago-mixotrophs to photoautotrophs.</title>
        <authorList>
            <person name="Ban H."/>
            <person name="Sato S."/>
            <person name="Yoshikawa S."/>
            <person name="Yamada K."/>
            <person name="Nakamura Y."/>
            <person name="Ichinomiya M."/>
            <person name="Sato N."/>
            <person name="Blanc-Mathieu R."/>
            <person name="Endo H."/>
            <person name="Kuwata A."/>
            <person name="Ogata H."/>
        </authorList>
    </citation>
    <scope>NUCLEOTIDE SEQUENCE [LARGE SCALE GENOMIC DNA]</scope>
</reference>
<accession>A0A9W6ZH51</accession>
<keyword evidence="1" id="KW-0793">Thylakoid</keyword>
<comment type="caution">
    <text evidence="2">The sequence shown here is derived from an EMBL/GenBank/DDBJ whole genome shotgun (WGS) entry which is preliminary data.</text>
</comment>
<dbReference type="EMBL" id="BLQM01000027">
    <property type="protein sequence ID" value="GMH52506.1"/>
    <property type="molecule type" value="Genomic_DNA"/>
</dbReference>
<evidence type="ECO:0000256" key="1">
    <source>
        <dbReference type="ARBA" id="ARBA00023078"/>
    </source>
</evidence>
<dbReference type="Gene3D" id="1.20.120.290">
    <property type="entry name" value="Oxygen-evolving enhancer protein 3 (PsbQ), four-helix up-down bundle"/>
    <property type="match status" value="1"/>
</dbReference>
<dbReference type="AlphaFoldDB" id="A0A9W6ZH51"/>
<protein>
    <submittedName>
        <fullName evidence="2">Uncharacterized protein</fullName>
    </submittedName>
</protein>
<sequence length="176" mass="19854">MMVPKSAGAIDPNLRANYYYPTARKRYLPRIKKASDQISTIPDLIASSSWSEVKDFSVKVADDTVLPMKLYTSSLAGQGLNLKSQTITVMTKSAEDFDKYNKQLSKAADKKDVEKSVVALQKVRSEATSWEWEDYGSNNEAERRAPRKVEDALSMNEGSWSMNWFFAPRKVENALS</sequence>
<dbReference type="Proteomes" id="UP001162640">
    <property type="component" value="Unassembled WGS sequence"/>
</dbReference>
<organism evidence="2 3">
    <name type="scientific">Triparma laevis f. inornata</name>
    <dbReference type="NCBI Taxonomy" id="1714386"/>
    <lineage>
        <taxon>Eukaryota</taxon>
        <taxon>Sar</taxon>
        <taxon>Stramenopiles</taxon>
        <taxon>Ochrophyta</taxon>
        <taxon>Bolidophyceae</taxon>
        <taxon>Parmales</taxon>
        <taxon>Triparmaceae</taxon>
        <taxon>Triparma</taxon>
    </lineage>
</organism>
<gene>
    <name evidence="2" type="ORF">TL16_g01244</name>
</gene>
<proteinExistence type="predicted"/>
<evidence type="ECO:0000313" key="2">
    <source>
        <dbReference type="EMBL" id="GMH52506.1"/>
    </source>
</evidence>